<dbReference type="AlphaFoldDB" id="M5GGH8"/>
<evidence type="ECO:0000313" key="2">
    <source>
        <dbReference type="EMBL" id="EJU05513.1"/>
    </source>
</evidence>
<gene>
    <name evidence="2" type="ORF">DACRYDRAFT_13498</name>
</gene>
<sequence>MFHPNKGSVQQQVSESVPPKPMKKRPALKAIPGPESSRPLKKHQKGLVTQLPLDQLDETNLHLRKYLWMYQIIGYCHGGMMPSKLGPSHDDNMGPGPFLMLDFSMNINVPPNIFIQKRAASAIKFIEEGQLSSKKASWNRHNEQRKLAAGQICHGLEGFCADNNLVHTAVSAELVSKDWMGDECLCDEDRQQNEEWRALLFSSGRITVLERDKPNLQVLEEKQPAWMHESIILGLVEDTMHSKINDPVQA</sequence>
<reference evidence="2 3" key="1">
    <citation type="journal article" date="2012" name="Science">
        <title>The Paleozoic origin of enzymatic lignin decomposition reconstructed from 31 fungal genomes.</title>
        <authorList>
            <person name="Floudas D."/>
            <person name="Binder M."/>
            <person name="Riley R."/>
            <person name="Barry K."/>
            <person name="Blanchette R.A."/>
            <person name="Henrissat B."/>
            <person name="Martinez A.T."/>
            <person name="Otillar R."/>
            <person name="Spatafora J.W."/>
            <person name="Yadav J.S."/>
            <person name="Aerts A."/>
            <person name="Benoit I."/>
            <person name="Boyd A."/>
            <person name="Carlson A."/>
            <person name="Copeland A."/>
            <person name="Coutinho P.M."/>
            <person name="de Vries R.P."/>
            <person name="Ferreira P."/>
            <person name="Findley K."/>
            <person name="Foster B."/>
            <person name="Gaskell J."/>
            <person name="Glotzer D."/>
            <person name="Gorecki P."/>
            <person name="Heitman J."/>
            <person name="Hesse C."/>
            <person name="Hori C."/>
            <person name="Igarashi K."/>
            <person name="Jurgens J.A."/>
            <person name="Kallen N."/>
            <person name="Kersten P."/>
            <person name="Kohler A."/>
            <person name="Kuees U."/>
            <person name="Kumar T.K.A."/>
            <person name="Kuo A."/>
            <person name="LaButti K."/>
            <person name="Larrondo L.F."/>
            <person name="Lindquist E."/>
            <person name="Ling A."/>
            <person name="Lombard V."/>
            <person name="Lucas S."/>
            <person name="Lundell T."/>
            <person name="Martin R."/>
            <person name="McLaughlin D.J."/>
            <person name="Morgenstern I."/>
            <person name="Morin E."/>
            <person name="Murat C."/>
            <person name="Nagy L.G."/>
            <person name="Nolan M."/>
            <person name="Ohm R.A."/>
            <person name="Patyshakuliyeva A."/>
            <person name="Rokas A."/>
            <person name="Ruiz-Duenas F.J."/>
            <person name="Sabat G."/>
            <person name="Salamov A."/>
            <person name="Samejima M."/>
            <person name="Schmutz J."/>
            <person name="Slot J.C."/>
            <person name="St John F."/>
            <person name="Stenlid J."/>
            <person name="Sun H."/>
            <person name="Sun S."/>
            <person name="Syed K."/>
            <person name="Tsang A."/>
            <person name="Wiebenga A."/>
            <person name="Young D."/>
            <person name="Pisabarro A."/>
            <person name="Eastwood D.C."/>
            <person name="Martin F."/>
            <person name="Cullen D."/>
            <person name="Grigoriev I.V."/>
            <person name="Hibbett D.S."/>
        </authorList>
    </citation>
    <scope>NUCLEOTIDE SEQUENCE [LARGE SCALE GENOMIC DNA]</scope>
    <source>
        <strain evidence="2 3">DJM-731 SS1</strain>
    </source>
</reference>
<protein>
    <submittedName>
        <fullName evidence="2">Uncharacterized protein</fullName>
    </submittedName>
</protein>
<dbReference type="Proteomes" id="UP000030653">
    <property type="component" value="Unassembled WGS sequence"/>
</dbReference>
<evidence type="ECO:0000313" key="3">
    <source>
        <dbReference type="Proteomes" id="UP000030653"/>
    </source>
</evidence>
<evidence type="ECO:0000256" key="1">
    <source>
        <dbReference type="SAM" id="MobiDB-lite"/>
    </source>
</evidence>
<name>M5GGH8_DACPD</name>
<dbReference type="HOGENOM" id="CLU_1111364_0_0_1"/>
<accession>M5GGH8</accession>
<dbReference type="GeneID" id="63686047"/>
<feature type="region of interest" description="Disordered" evidence="1">
    <location>
        <begin position="1"/>
        <end position="43"/>
    </location>
</feature>
<organism evidence="2 3">
    <name type="scientific">Dacryopinax primogenitus (strain DJM 731)</name>
    <name type="common">Brown rot fungus</name>
    <dbReference type="NCBI Taxonomy" id="1858805"/>
    <lineage>
        <taxon>Eukaryota</taxon>
        <taxon>Fungi</taxon>
        <taxon>Dikarya</taxon>
        <taxon>Basidiomycota</taxon>
        <taxon>Agaricomycotina</taxon>
        <taxon>Dacrymycetes</taxon>
        <taxon>Dacrymycetales</taxon>
        <taxon>Dacrymycetaceae</taxon>
        <taxon>Dacryopinax</taxon>
    </lineage>
</organism>
<proteinExistence type="predicted"/>
<dbReference type="EMBL" id="JH795856">
    <property type="protein sequence ID" value="EJU05513.1"/>
    <property type="molecule type" value="Genomic_DNA"/>
</dbReference>
<keyword evidence="3" id="KW-1185">Reference proteome</keyword>
<dbReference type="RefSeq" id="XP_040632407.1">
    <property type="nucleotide sequence ID" value="XM_040770985.1"/>
</dbReference>
<dbReference type="OrthoDB" id="3388483at2759"/>